<keyword evidence="2" id="KW-1185">Reference proteome</keyword>
<reference evidence="1" key="1">
    <citation type="submission" date="2019-08" db="EMBL/GenBank/DDBJ databases">
        <title>The genome of the North American firefly Photinus pyralis.</title>
        <authorList>
            <consortium name="Photinus pyralis genome working group"/>
            <person name="Fallon T.R."/>
            <person name="Sander Lower S.E."/>
            <person name="Weng J.-K."/>
        </authorList>
    </citation>
    <scope>NUCLEOTIDE SEQUENCE</scope>
    <source>
        <strain evidence="1">TRF0915ILg1</strain>
        <tissue evidence="1">Whole body</tissue>
    </source>
</reference>
<proteinExistence type="predicted"/>
<feature type="non-terminal residue" evidence="1">
    <location>
        <position position="1"/>
    </location>
</feature>
<organism evidence="1 2">
    <name type="scientific">Ignelater luminosus</name>
    <name type="common">Cucubano</name>
    <name type="synonym">Pyrophorus luminosus</name>
    <dbReference type="NCBI Taxonomy" id="2038154"/>
    <lineage>
        <taxon>Eukaryota</taxon>
        <taxon>Metazoa</taxon>
        <taxon>Ecdysozoa</taxon>
        <taxon>Arthropoda</taxon>
        <taxon>Hexapoda</taxon>
        <taxon>Insecta</taxon>
        <taxon>Pterygota</taxon>
        <taxon>Neoptera</taxon>
        <taxon>Endopterygota</taxon>
        <taxon>Coleoptera</taxon>
        <taxon>Polyphaga</taxon>
        <taxon>Elateriformia</taxon>
        <taxon>Elateroidea</taxon>
        <taxon>Elateridae</taxon>
        <taxon>Agrypninae</taxon>
        <taxon>Pyrophorini</taxon>
        <taxon>Ignelater</taxon>
    </lineage>
</organism>
<gene>
    <name evidence="1" type="ORF">ILUMI_18737</name>
</gene>
<name>A0A8K0CKQ6_IGNLU</name>
<sequence length="153" mass="17662">MKYKKSKRWLQEGMKQATKAFKGNAMGWLMASERFNHWLKEFRERNSNISLRAPGSTSAARARAFNKPQVMIYNMDESGLSTCCPKAPKGKKHVNAITSTERGEHVTVVDYINAFENFLPPALIMPRKNYKTEYFDSARRTLWSCAMSMGIRW</sequence>
<accession>A0A8K0CKQ6</accession>
<dbReference type="AlphaFoldDB" id="A0A8K0CKQ6"/>
<dbReference type="EMBL" id="VTPC01083507">
    <property type="protein sequence ID" value="KAF2887436.1"/>
    <property type="molecule type" value="Genomic_DNA"/>
</dbReference>
<dbReference type="OrthoDB" id="8065614at2759"/>
<evidence type="ECO:0000313" key="1">
    <source>
        <dbReference type="EMBL" id="KAF2887436.1"/>
    </source>
</evidence>
<dbReference type="Proteomes" id="UP000801492">
    <property type="component" value="Unassembled WGS sequence"/>
</dbReference>
<protein>
    <submittedName>
        <fullName evidence="1">Uncharacterized protein</fullName>
    </submittedName>
</protein>
<evidence type="ECO:0000313" key="2">
    <source>
        <dbReference type="Proteomes" id="UP000801492"/>
    </source>
</evidence>
<comment type="caution">
    <text evidence="1">The sequence shown here is derived from an EMBL/GenBank/DDBJ whole genome shotgun (WGS) entry which is preliminary data.</text>
</comment>